<dbReference type="HAMAP" id="MF_01208">
    <property type="entry name" value="PyrE"/>
    <property type="match status" value="1"/>
</dbReference>
<evidence type="ECO:0000256" key="2">
    <source>
        <dbReference type="ARBA" id="ARBA00011971"/>
    </source>
</evidence>
<keyword evidence="6 7" id="KW-0665">Pyrimidine biosynthesis</keyword>
<comment type="cofactor">
    <cofactor evidence="7">
        <name>Mg(2+)</name>
        <dbReference type="ChEBI" id="CHEBI:18420"/>
    </cofactor>
</comment>
<evidence type="ECO:0000256" key="7">
    <source>
        <dbReference type="HAMAP-Rule" id="MF_01208"/>
    </source>
</evidence>
<comment type="caution">
    <text evidence="9">The sequence shown here is derived from an EMBL/GenBank/DDBJ whole genome shotgun (WGS) entry which is preliminary data.</text>
</comment>
<evidence type="ECO:0000256" key="3">
    <source>
        <dbReference type="ARBA" id="ARBA00022676"/>
    </source>
</evidence>
<dbReference type="NCBIfam" id="TIGR01367">
    <property type="entry name" value="pyrE_Therm"/>
    <property type="match status" value="1"/>
</dbReference>
<evidence type="ECO:0000259" key="8">
    <source>
        <dbReference type="Pfam" id="PF00156"/>
    </source>
</evidence>
<keyword evidence="3 7" id="KW-0328">Glycosyltransferase</keyword>
<evidence type="ECO:0000256" key="6">
    <source>
        <dbReference type="ARBA" id="ARBA00022975"/>
    </source>
</evidence>
<comment type="catalytic activity">
    <reaction evidence="7">
        <text>orotidine 5'-phosphate + diphosphate = orotate + 5-phospho-alpha-D-ribose 1-diphosphate</text>
        <dbReference type="Rhea" id="RHEA:10380"/>
        <dbReference type="ChEBI" id="CHEBI:30839"/>
        <dbReference type="ChEBI" id="CHEBI:33019"/>
        <dbReference type="ChEBI" id="CHEBI:57538"/>
        <dbReference type="ChEBI" id="CHEBI:58017"/>
        <dbReference type="EC" id="2.4.2.10"/>
    </reaction>
</comment>
<protein>
    <recommendedName>
        <fullName evidence="2 7">Orotate phosphoribosyltransferase</fullName>
        <shortName evidence="7">OPRT</shortName>
        <shortName evidence="7">OPRTase</shortName>
        <ecNumber evidence="2 7">2.4.2.10</ecNumber>
    </recommendedName>
</protein>
<keyword evidence="5 7" id="KW-0460">Magnesium</keyword>
<feature type="binding site" evidence="7">
    <location>
        <position position="147"/>
    </location>
    <ligand>
        <name>orotate</name>
        <dbReference type="ChEBI" id="CHEBI:30839"/>
    </ligand>
</feature>
<name>A0ABS9ELA3_9BACT</name>
<dbReference type="InterPro" id="IPR006273">
    <property type="entry name" value="Orotate_PRibTrfase_bac"/>
</dbReference>
<dbReference type="RefSeq" id="WP_236098740.1">
    <property type="nucleotide sequence ID" value="NZ_JAKGUD010000003.1"/>
</dbReference>
<organism evidence="9 10">
    <name type="scientific">Dethiosulfovibrio marinus</name>
    <dbReference type="NCBI Taxonomy" id="133532"/>
    <lineage>
        <taxon>Bacteria</taxon>
        <taxon>Thermotogati</taxon>
        <taxon>Synergistota</taxon>
        <taxon>Synergistia</taxon>
        <taxon>Synergistales</taxon>
        <taxon>Dethiosulfovibrionaceae</taxon>
        <taxon>Dethiosulfovibrio</taxon>
    </lineage>
</organism>
<feature type="domain" description="Phosphoribosyltransferase" evidence="8">
    <location>
        <begin position="55"/>
        <end position="161"/>
    </location>
</feature>
<keyword evidence="4 7" id="KW-0808">Transferase</keyword>
<dbReference type="InterPro" id="IPR029057">
    <property type="entry name" value="PRTase-like"/>
</dbReference>
<evidence type="ECO:0000256" key="1">
    <source>
        <dbReference type="ARBA" id="ARBA00004889"/>
    </source>
</evidence>
<keyword evidence="10" id="KW-1185">Reference proteome</keyword>
<dbReference type="Gene3D" id="3.40.50.2020">
    <property type="match status" value="1"/>
</dbReference>
<comment type="subunit">
    <text evidence="7">Homodimer.</text>
</comment>
<proteinExistence type="inferred from homology"/>
<dbReference type="Proteomes" id="UP001200430">
    <property type="component" value="Unassembled WGS sequence"/>
</dbReference>
<dbReference type="CDD" id="cd06223">
    <property type="entry name" value="PRTases_typeI"/>
    <property type="match status" value="1"/>
</dbReference>
<comment type="function">
    <text evidence="7">Catalyzes the transfer of a ribosyl phosphate group from 5-phosphoribose 1-diphosphate to orotate, leading to the formation of orotidine monophosphate (OMP).</text>
</comment>
<reference evidence="9 10" key="1">
    <citation type="submission" date="2022-01" db="EMBL/GenBank/DDBJ databases">
        <title>Dethiosulfovibrio faecalis sp. nov., a novel proteolytic, non-sulfur-reducing bacterium isolated from a marine aquaculture solid waste bioreactor.</title>
        <authorList>
            <person name="Grabowski S."/>
            <person name="Apolinario E."/>
            <person name="Schneider N."/>
            <person name="Marshall C.W."/>
            <person name="Sowers K.R."/>
        </authorList>
    </citation>
    <scope>NUCLEOTIDE SEQUENCE [LARGE SCALE GENOMIC DNA]</scope>
    <source>
        <strain evidence="9 10">DSM 12537</strain>
    </source>
</reference>
<feature type="binding site" evidence="7">
    <location>
        <position position="119"/>
    </location>
    <ligand>
        <name>orotate</name>
        <dbReference type="ChEBI" id="CHEBI:30839"/>
    </ligand>
</feature>
<dbReference type="Pfam" id="PF00156">
    <property type="entry name" value="Pribosyltran"/>
    <property type="match status" value="1"/>
</dbReference>
<dbReference type="GO" id="GO:0004588">
    <property type="term" value="F:orotate phosphoribosyltransferase activity"/>
    <property type="evidence" value="ECO:0007669"/>
    <property type="project" value="UniProtKB-EC"/>
</dbReference>
<dbReference type="InterPro" id="IPR000836">
    <property type="entry name" value="PRTase_dom"/>
</dbReference>
<dbReference type="PANTHER" id="PTHR19278">
    <property type="entry name" value="OROTATE PHOSPHORIBOSYLTRANSFERASE"/>
    <property type="match status" value="1"/>
</dbReference>
<comment type="similarity">
    <text evidence="7">Belongs to the purine/pyrimidine phosphoribosyltransferase family. PyrE subfamily.</text>
</comment>
<dbReference type="InterPro" id="IPR023031">
    <property type="entry name" value="OPRT"/>
</dbReference>
<dbReference type="PANTHER" id="PTHR19278:SF9">
    <property type="entry name" value="URIDINE 5'-MONOPHOSPHATE SYNTHASE"/>
    <property type="match status" value="1"/>
</dbReference>
<dbReference type="EMBL" id="JAKGUD010000003">
    <property type="protein sequence ID" value="MCF4141982.1"/>
    <property type="molecule type" value="Genomic_DNA"/>
</dbReference>
<evidence type="ECO:0000256" key="4">
    <source>
        <dbReference type="ARBA" id="ARBA00022679"/>
    </source>
</evidence>
<dbReference type="EC" id="2.4.2.10" evidence="2 7"/>
<comment type="pathway">
    <text evidence="1 7">Pyrimidine metabolism; UMP biosynthesis via de novo pathway; UMP from orotate: step 1/2.</text>
</comment>
<dbReference type="SUPFAM" id="SSF53271">
    <property type="entry name" value="PRTase-like"/>
    <property type="match status" value="1"/>
</dbReference>
<comment type="caution">
    <text evidence="7">Lacks conserved residue(s) required for the propagation of feature annotation.</text>
</comment>
<evidence type="ECO:0000313" key="9">
    <source>
        <dbReference type="EMBL" id="MCF4141982.1"/>
    </source>
</evidence>
<feature type="binding site" description="in other chain" evidence="7">
    <location>
        <begin position="115"/>
        <end position="123"/>
    </location>
    <ligand>
        <name>5-phospho-alpha-D-ribose 1-diphosphate</name>
        <dbReference type="ChEBI" id="CHEBI:58017"/>
        <note>ligand shared between dimeric partners</note>
    </ligand>
</feature>
<evidence type="ECO:0000313" key="10">
    <source>
        <dbReference type="Proteomes" id="UP001200430"/>
    </source>
</evidence>
<accession>A0ABS9ELA3</accession>
<gene>
    <name evidence="7 9" type="primary">pyrE</name>
    <name evidence="9" type="ORF">L2W38_04025</name>
</gene>
<evidence type="ECO:0000256" key="5">
    <source>
        <dbReference type="ARBA" id="ARBA00022842"/>
    </source>
</evidence>
<sequence length="191" mass="20760">MSQIRDKLEELMVESGAYLKGHFLLTSGKHSGHYMQCAMMLRFPDKAEFAGRSIAEALKGKSIDFVASPAIGGLIIGHEVAKALGVPFIFCERENGKMSLRRFPVPVGERFVVVEDVITTGGSAAEVGRCLAEAGCDWVDTACIVDRSGGKHCFDKDPVSLWKVSFPVYDPDECPLCSDGSKPYKPGSRQV</sequence>